<protein>
    <submittedName>
        <fullName evidence="3">Putative solute:sodium symporter small subunit</fullName>
    </submittedName>
</protein>
<accession>A0A1H4GDP6</accession>
<dbReference type="RefSeq" id="WP_093045952.1">
    <property type="nucleotide sequence ID" value="NZ_FNQR01000015.1"/>
</dbReference>
<keyword evidence="1" id="KW-0812">Transmembrane</keyword>
<proteinExistence type="predicted"/>
<gene>
    <name evidence="3" type="ORF">SAMN05421743_11523</name>
</gene>
<feature type="transmembrane region" description="Helical" evidence="1">
    <location>
        <begin position="20"/>
        <end position="38"/>
    </location>
</feature>
<sequence length="100" mass="11199">MKKIEKSVADAYFRARTTMIIIYLTIGVIVSYGVVLFAEPLSQITFNGFPLHYYMGAQGAILTFIILLFINAVVSDKIDKKYGIDAKRNESISAGKTYDH</sequence>
<keyword evidence="1" id="KW-1133">Transmembrane helix</keyword>
<dbReference type="OrthoDB" id="9797746at2"/>
<evidence type="ECO:0000313" key="3">
    <source>
        <dbReference type="EMBL" id="SEB07110.1"/>
    </source>
</evidence>
<evidence type="ECO:0000256" key="1">
    <source>
        <dbReference type="SAM" id="Phobius"/>
    </source>
</evidence>
<keyword evidence="1" id="KW-0472">Membrane</keyword>
<reference evidence="3 4" key="1">
    <citation type="submission" date="2016-10" db="EMBL/GenBank/DDBJ databases">
        <authorList>
            <person name="de Groot N.N."/>
        </authorList>
    </citation>
    <scope>NUCLEOTIDE SEQUENCE [LARGE SCALE GENOMIC DNA]</scope>
    <source>
        <strain evidence="3 4">CCM7597</strain>
    </source>
</reference>
<organism evidence="3 4">
    <name type="scientific">Thalassobacillus cyri</name>
    <dbReference type="NCBI Taxonomy" id="571932"/>
    <lineage>
        <taxon>Bacteria</taxon>
        <taxon>Bacillati</taxon>
        <taxon>Bacillota</taxon>
        <taxon>Bacilli</taxon>
        <taxon>Bacillales</taxon>
        <taxon>Bacillaceae</taxon>
        <taxon>Thalassobacillus</taxon>
    </lineage>
</organism>
<dbReference type="NCBIfam" id="TIGR03647">
    <property type="entry name" value="Na_symport_sm"/>
    <property type="match status" value="1"/>
</dbReference>
<dbReference type="EMBL" id="FNQR01000015">
    <property type="protein sequence ID" value="SEB07110.1"/>
    <property type="molecule type" value="Genomic_DNA"/>
</dbReference>
<evidence type="ECO:0000259" key="2">
    <source>
        <dbReference type="Pfam" id="PF13937"/>
    </source>
</evidence>
<dbReference type="InterPro" id="IPR019886">
    <property type="entry name" value="Na_symporter_ssu"/>
</dbReference>
<feature type="domain" description="Sodium symporter small subunit" evidence="2">
    <location>
        <begin position="10"/>
        <end position="85"/>
    </location>
</feature>
<dbReference type="Pfam" id="PF13937">
    <property type="entry name" value="DUF4212"/>
    <property type="match status" value="1"/>
</dbReference>
<evidence type="ECO:0000313" key="4">
    <source>
        <dbReference type="Proteomes" id="UP000198584"/>
    </source>
</evidence>
<name>A0A1H4GDP6_9BACI</name>
<keyword evidence="4" id="KW-1185">Reference proteome</keyword>
<dbReference type="Proteomes" id="UP000198584">
    <property type="component" value="Unassembled WGS sequence"/>
</dbReference>
<dbReference type="AlphaFoldDB" id="A0A1H4GDP6"/>
<feature type="transmembrane region" description="Helical" evidence="1">
    <location>
        <begin position="53"/>
        <end position="74"/>
    </location>
</feature>
<dbReference type="STRING" id="571932.SAMN05421743_11523"/>